<keyword evidence="3" id="KW-0732">Signal</keyword>
<evidence type="ECO:0000256" key="3">
    <source>
        <dbReference type="SAM" id="SignalP"/>
    </source>
</evidence>
<feature type="signal peptide" evidence="3">
    <location>
        <begin position="1"/>
        <end position="25"/>
    </location>
</feature>
<name>A0A657PIE8_9GAMM</name>
<gene>
    <name evidence="4" type="ORF">B0D84_05715</name>
    <name evidence="5" type="ORF">C3L24_11870</name>
</gene>
<sequence>MHKRGTPLALLLLCTLTGAPSWAPAQEARPGASQRPPAGGAHPMHQRGPKQFSLANSAGARATLWKPDLGRIPLAIDNGILTLKGTGVDNYHALVIEQDWGYLVESIISYHYMRGKPSGRSTTELTAARKTRLEIVPQPVPREHHQYETGERWGFQVRFDGRPMAAQTLTLETAHGTTLTGISDAEGRIDFTFPDDFPSLIRGERNRTLAAFTLSTRHLAEGTEYISHLQGEYRPNPRHWRSLGLGVAVAGIGFAAGGLLTGFGRARREESA</sequence>
<protein>
    <submittedName>
        <fullName evidence="4">Uncharacterized protein</fullName>
    </submittedName>
</protein>
<feature type="transmembrane region" description="Helical" evidence="2">
    <location>
        <begin position="243"/>
        <end position="263"/>
    </location>
</feature>
<evidence type="ECO:0000256" key="1">
    <source>
        <dbReference type="SAM" id="MobiDB-lite"/>
    </source>
</evidence>
<dbReference type="Proteomes" id="UP000250928">
    <property type="component" value="Unassembled WGS sequence"/>
</dbReference>
<keyword evidence="2" id="KW-0812">Transmembrane</keyword>
<evidence type="ECO:0000313" key="7">
    <source>
        <dbReference type="Proteomes" id="UP000250928"/>
    </source>
</evidence>
<keyword evidence="2" id="KW-1133">Transmembrane helix</keyword>
<keyword evidence="2" id="KW-0472">Membrane</keyword>
<evidence type="ECO:0000313" key="5">
    <source>
        <dbReference type="EMBL" id="PUD98888.1"/>
    </source>
</evidence>
<dbReference type="AlphaFoldDB" id="A0A657PIE8"/>
<feature type="region of interest" description="Disordered" evidence="1">
    <location>
        <begin position="24"/>
        <end position="51"/>
    </location>
</feature>
<reference evidence="5 7" key="2">
    <citation type="submission" date="2018-01" db="EMBL/GenBank/DDBJ databases">
        <title>Novel co-symbiosis in the lucinid bivalve Phacoides pectinatus.</title>
        <authorList>
            <person name="Lim S.J."/>
            <person name="Davis B.G."/>
            <person name="Gill D.E."/>
            <person name="Engel A.S."/>
            <person name="Anderson L.C."/>
            <person name="Campbell B.J."/>
        </authorList>
    </citation>
    <scope>NUCLEOTIDE SEQUENCE [LARGE SCALE GENOMIC DNA]</scope>
    <source>
        <strain evidence="5">N3_P5</strain>
    </source>
</reference>
<dbReference type="EMBL" id="PQCO01000281">
    <property type="protein sequence ID" value="PUD98888.1"/>
    <property type="molecule type" value="Genomic_DNA"/>
</dbReference>
<feature type="chain" id="PRO_5042724936" evidence="3">
    <location>
        <begin position="26"/>
        <end position="272"/>
    </location>
</feature>
<evidence type="ECO:0000256" key="2">
    <source>
        <dbReference type="SAM" id="Phobius"/>
    </source>
</evidence>
<evidence type="ECO:0000313" key="6">
    <source>
        <dbReference type="Proteomes" id="UP000243361"/>
    </source>
</evidence>
<dbReference type="Proteomes" id="UP000243361">
    <property type="component" value="Unassembled WGS sequence"/>
</dbReference>
<proteinExistence type="predicted"/>
<dbReference type="EMBL" id="MUIE01000379">
    <property type="protein sequence ID" value="OQX32740.1"/>
    <property type="molecule type" value="Genomic_DNA"/>
</dbReference>
<evidence type="ECO:0000313" key="4">
    <source>
        <dbReference type="EMBL" id="OQX32740.1"/>
    </source>
</evidence>
<reference evidence="4 6" key="1">
    <citation type="submission" date="2017-02" db="EMBL/GenBank/DDBJ databases">
        <title>Novel co-symbiosis in the unique lucinid bivalve Phacoides pectinatus.</title>
        <authorList>
            <person name="Lim S.J."/>
            <person name="Davis B.G."/>
            <person name="Gill D.E."/>
            <person name="Engel A.S."/>
            <person name="Anderson L.C."/>
            <person name="Campbell B.J."/>
        </authorList>
    </citation>
    <scope>NUCLEOTIDE SEQUENCE [LARGE SCALE GENOMIC DNA]</scope>
    <source>
        <strain evidence="4">LUC13016_P6</strain>
    </source>
</reference>
<comment type="caution">
    <text evidence="4">The sequence shown here is derived from an EMBL/GenBank/DDBJ whole genome shotgun (WGS) entry which is preliminary data.</text>
</comment>
<organism evidence="4 6">
    <name type="scientific">Candidatus Sedimenticola endophacoides</name>
    <dbReference type="NCBI Taxonomy" id="2548426"/>
    <lineage>
        <taxon>Bacteria</taxon>
        <taxon>Pseudomonadati</taxon>
        <taxon>Pseudomonadota</taxon>
        <taxon>Gammaproteobacteria</taxon>
        <taxon>Chromatiales</taxon>
        <taxon>Sedimenticolaceae</taxon>
        <taxon>Sedimenticola</taxon>
    </lineage>
</organism>
<accession>A0A657PIE8</accession>
<keyword evidence="6" id="KW-1185">Reference proteome</keyword>